<evidence type="ECO:0000313" key="3">
    <source>
        <dbReference type="Proteomes" id="UP000053841"/>
    </source>
</evidence>
<dbReference type="RefSeq" id="XP_007710268.1">
    <property type="nucleotide sequence ID" value="XM_007712078.1"/>
</dbReference>
<dbReference type="OrthoDB" id="3689315at2759"/>
<gene>
    <name evidence="2" type="ORF">COCCADRAFT_90768</name>
</gene>
<evidence type="ECO:0000313" key="2">
    <source>
        <dbReference type="EMBL" id="EUC35433.1"/>
    </source>
</evidence>
<feature type="region of interest" description="Disordered" evidence="1">
    <location>
        <begin position="185"/>
        <end position="226"/>
    </location>
</feature>
<feature type="region of interest" description="Disordered" evidence="1">
    <location>
        <begin position="55"/>
        <end position="86"/>
    </location>
</feature>
<dbReference type="KEGG" id="bze:COCCADRAFT_90768"/>
<feature type="compositionally biased region" description="Low complexity" evidence="1">
    <location>
        <begin position="64"/>
        <end position="73"/>
    </location>
</feature>
<dbReference type="eggNOG" id="ENOG502RJ71">
    <property type="taxonomic scope" value="Eukaryota"/>
</dbReference>
<dbReference type="EMBL" id="KI964575">
    <property type="protein sequence ID" value="EUC35433.1"/>
    <property type="molecule type" value="Genomic_DNA"/>
</dbReference>
<sequence length="256" mass="26041">MRSYNYMTLFAGAVLAQETATVINFFQFDSTLTVLGSDAKATTFQNSCPSDAAGISAVPSDLLPTPDDASATPAPTPAPRMRRQASASSSDDYVFCEPYTIIQGSETYEFHLTDPVPGAWTVDMKCSWKGEMTKADLTCDVTQSGHIPAQSVQLATTSVLSQSELQEMEAYQVVSLVSGSGAASPASASASASVTPTPTGTPSRTQSGSGTNAPASSGSNAASTPSQGFAAAGPLPTGAMKVVGGAVGVFAVAMAL</sequence>
<reference evidence="2 3" key="1">
    <citation type="journal article" date="2013" name="PLoS Genet.">
        <title>Comparative genome structure, secondary metabolite, and effector coding capacity across Cochliobolus pathogens.</title>
        <authorList>
            <person name="Condon B.J."/>
            <person name="Leng Y."/>
            <person name="Wu D."/>
            <person name="Bushley K.E."/>
            <person name="Ohm R.A."/>
            <person name="Otillar R."/>
            <person name="Martin J."/>
            <person name="Schackwitz W."/>
            <person name="Grimwood J."/>
            <person name="MohdZainudin N."/>
            <person name="Xue C."/>
            <person name="Wang R."/>
            <person name="Manning V.A."/>
            <person name="Dhillon B."/>
            <person name="Tu Z.J."/>
            <person name="Steffenson B.J."/>
            <person name="Salamov A."/>
            <person name="Sun H."/>
            <person name="Lowry S."/>
            <person name="LaButti K."/>
            <person name="Han J."/>
            <person name="Copeland A."/>
            <person name="Lindquist E."/>
            <person name="Barry K."/>
            <person name="Schmutz J."/>
            <person name="Baker S.E."/>
            <person name="Ciuffetti L.M."/>
            <person name="Grigoriev I.V."/>
            <person name="Zhong S."/>
            <person name="Turgeon B.G."/>
        </authorList>
    </citation>
    <scope>NUCLEOTIDE SEQUENCE [LARGE SCALE GENOMIC DNA]</scope>
    <source>
        <strain evidence="2 3">26-R-13</strain>
    </source>
</reference>
<dbReference type="HOGENOM" id="CLU_089693_0_0_1"/>
<evidence type="ECO:0000256" key="1">
    <source>
        <dbReference type="SAM" id="MobiDB-lite"/>
    </source>
</evidence>
<name>W6YCP6_COCC2</name>
<dbReference type="AlphaFoldDB" id="W6YCP6"/>
<dbReference type="Proteomes" id="UP000053841">
    <property type="component" value="Unassembled WGS sequence"/>
</dbReference>
<protein>
    <submittedName>
        <fullName evidence="2">Uncharacterized protein</fullName>
    </submittedName>
</protein>
<accession>W6YCP6</accession>
<keyword evidence="3" id="KW-1185">Reference proteome</keyword>
<organism evidence="2 3">
    <name type="scientific">Cochliobolus carbonum (strain 26-R-13)</name>
    <name type="common">Maize leaf spot fungus</name>
    <name type="synonym">Bipolaris zeicola</name>
    <dbReference type="NCBI Taxonomy" id="930089"/>
    <lineage>
        <taxon>Eukaryota</taxon>
        <taxon>Fungi</taxon>
        <taxon>Dikarya</taxon>
        <taxon>Ascomycota</taxon>
        <taxon>Pezizomycotina</taxon>
        <taxon>Dothideomycetes</taxon>
        <taxon>Pleosporomycetidae</taxon>
        <taxon>Pleosporales</taxon>
        <taxon>Pleosporineae</taxon>
        <taxon>Pleosporaceae</taxon>
        <taxon>Bipolaris</taxon>
    </lineage>
</organism>
<proteinExistence type="predicted"/>
<dbReference type="GeneID" id="19153042"/>